<sequence length="221" mass="25304">MWDTGKAFQAFLNSCRGDLRRIAWSSRGEYSVDDLSSEAWLISDEIGRKRGFAVDLSNGDDRRSILARLYNKLIRFAEKNVRFAVRLDKDWDSEDSDSAVNRLARLLTAPEDFDPLIRMQADEDQPSALQLIKHSYSQASAYVILLDRFDWEQEMLAECLNLAVSALRRRMIASGTHMKYQPSLFDRIQSVEHDFVPMVARSATRGSNPVSMGQQIGWEFS</sequence>
<comment type="caution">
    <text evidence="1">The sequence shown here is derived from an EMBL/GenBank/DDBJ whole genome shotgun (WGS) entry which is preliminary data.</text>
</comment>
<reference evidence="1 2" key="1">
    <citation type="submission" date="2015-12" db="EMBL/GenBank/DDBJ databases">
        <title>Nitrous oxide reduction kinetics distinguish bacteria harboring typical versus atypical NosZ.</title>
        <authorList>
            <person name="Yoon S."/>
            <person name="Nissen S."/>
            <person name="Park D."/>
            <person name="Sanford R.A."/>
            <person name="Loeffler F.E."/>
        </authorList>
    </citation>
    <scope>NUCLEOTIDE SEQUENCE [LARGE SCALE GENOMIC DNA]</scope>
    <source>
        <strain evidence="1 2">ATCC BAA-841</strain>
    </source>
</reference>
<name>A0A133XE86_9RHOO</name>
<gene>
    <name evidence="1" type="ORF">AT959_14860</name>
</gene>
<organism evidence="1 2">
    <name type="scientific">Dechloromonas denitrificans</name>
    <dbReference type="NCBI Taxonomy" id="281362"/>
    <lineage>
        <taxon>Bacteria</taxon>
        <taxon>Pseudomonadati</taxon>
        <taxon>Pseudomonadota</taxon>
        <taxon>Betaproteobacteria</taxon>
        <taxon>Rhodocyclales</taxon>
        <taxon>Azonexaceae</taxon>
        <taxon>Dechloromonas</taxon>
    </lineage>
</organism>
<dbReference type="AlphaFoldDB" id="A0A133XE86"/>
<dbReference type="EMBL" id="LODL01000035">
    <property type="protein sequence ID" value="KXB29254.1"/>
    <property type="molecule type" value="Genomic_DNA"/>
</dbReference>
<protein>
    <submittedName>
        <fullName evidence="1">Uncharacterized protein</fullName>
    </submittedName>
</protein>
<accession>A0A133XE86</accession>
<keyword evidence="2" id="KW-1185">Reference proteome</keyword>
<evidence type="ECO:0000313" key="2">
    <source>
        <dbReference type="Proteomes" id="UP000070186"/>
    </source>
</evidence>
<dbReference type="Proteomes" id="UP000070186">
    <property type="component" value="Unassembled WGS sequence"/>
</dbReference>
<dbReference type="RefSeq" id="WP_066884523.1">
    <property type="nucleotide sequence ID" value="NZ_LODL01000035.1"/>
</dbReference>
<proteinExistence type="predicted"/>
<evidence type="ECO:0000313" key="1">
    <source>
        <dbReference type="EMBL" id="KXB29254.1"/>
    </source>
</evidence>